<reference evidence="1 2" key="1">
    <citation type="submission" date="2019-08" db="EMBL/GenBank/DDBJ databases">
        <title>Hyperibacter terrae gen. nov., sp. nov. and Hyperibacter viscosus sp. nov., two new members in the family Rhodospirillaceae isolated from the rhizosphere of Hypericum perforatum.</title>
        <authorList>
            <person name="Noviana Z."/>
        </authorList>
    </citation>
    <scope>NUCLEOTIDE SEQUENCE [LARGE SCALE GENOMIC DNA]</scope>
    <source>
        <strain evidence="1 2">R5913</strain>
    </source>
</reference>
<protein>
    <submittedName>
        <fullName evidence="1">Uncharacterized protein</fullName>
    </submittedName>
</protein>
<sequence length="237" mass="25939">MRPHLHGPHGHHGPPAITEVTHHVVARHQVEIEISPPRVELAFRDERFVNPINTQVRFEAKVYNSRRGASWEVLSPAGGPGAGSIDAQGLYRAPDKGGLASPFTDLVVATALEDPLRKAFAWITVIGIGPEPAPAPVIEIWPKRATLYYAQGDHNAYIDDSNKMQLFETRLSHTTGTAVEWLVDGVLQAGTAPTFLYKMPNLGGTHLATIRARVQAQPGLFDDAKVLQLNYVWPGLL</sequence>
<evidence type="ECO:0000313" key="2">
    <source>
        <dbReference type="Proteomes" id="UP000326202"/>
    </source>
</evidence>
<dbReference type="AlphaFoldDB" id="A0A5J6MCK6"/>
<gene>
    <name evidence="1" type="ORF">FRZ44_02520</name>
</gene>
<dbReference type="KEGG" id="htq:FRZ44_02520"/>
<organism evidence="1 2">
    <name type="scientific">Hypericibacter terrae</name>
    <dbReference type="NCBI Taxonomy" id="2602015"/>
    <lineage>
        <taxon>Bacteria</taxon>
        <taxon>Pseudomonadati</taxon>
        <taxon>Pseudomonadota</taxon>
        <taxon>Alphaproteobacteria</taxon>
        <taxon>Rhodospirillales</taxon>
        <taxon>Dongiaceae</taxon>
        <taxon>Hypericibacter</taxon>
    </lineage>
</organism>
<keyword evidence="2" id="KW-1185">Reference proteome</keyword>
<proteinExistence type="predicted"/>
<name>A0A5J6MCK6_9PROT</name>
<dbReference type="Proteomes" id="UP000326202">
    <property type="component" value="Chromosome"/>
</dbReference>
<accession>A0A5J6MCK6</accession>
<dbReference type="RefSeq" id="WP_151175473.1">
    <property type="nucleotide sequence ID" value="NZ_CP042906.1"/>
</dbReference>
<dbReference type="OrthoDB" id="7375161at2"/>
<evidence type="ECO:0000313" key="1">
    <source>
        <dbReference type="EMBL" id="QEX14972.1"/>
    </source>
</evidence>
<dbReference type="EMBL" id="CP042906">
    <property type="protein sequence ID" value="QEX14972.1"/>
    <property type="molecule type" value="Genomic_DNA"/>
</dbReference>